<name>A0A0D7KAN9_9BURK</name>
<dbReference type="GO" id="GO:0004674">
    <property type="term" value="F:protein serine/threonine kinase activity"/>
    <property type="evidence" value="ECO:0007669"/>
    <property type="project" value="TreeGrafter"/>
</dbReference>
<protein>
    <submittedName>
        <fullName evidence="6">Toxin HipA</fullName>
    </submittedName>
</protein>
<feature type="domain" description="HipA-like C-terminal" evidence="4">
    <location>
        <begin position="158"/>
        <end position="408"/>
    </location>
</feature>
<evidence type="ECO:0000256" key="1">
    <source>
        <dbReference type="ARBA" id="ARBA00010164"/>
    </source>
</evidence>
<dbReference type="Pfam" id="PF13657">
    <property type="entry name" value="Couple_hipA"/>
    <property type="match status" value="1"/>
</dbReference>
<accession>A0A0D7KAN9</accession>
<organism evidence="6 7">
    <name type="scientific">Acidovorax temperans</name>
    <dbReference type="NCBI Taxonomy" id="80878"/>
    <lineage>
        <taxon>Bacteria</taxon>
        <taxon>Pseudomonadati</taxon>
        <taxon>Pseudomonadota</taxon>
        <taxon>Betaproteobacteria</taxon>
        <taxon>Burkholderiales</taxon>
        <taxon>Comamonadaceae</taxon>
        <taxon>Acidovorax</taxon>
    </lineage>
</organism>
<comment type="similarity">
    <text evidence="1">Belongs to the HipA Ser/Thr kinase family.</text>
</comment>
<dbReference type="Proteomes" id="UP000032566">
    <property type="component" value="Unassembled WGS sequence"/>
</dbReference>
<dbReference type="InterPro" id="IPR017508">
    <property type="entry name" value="HipA_N1"/>
</dbReference>
<dbReference type="AlphaFoldDB" id="A0A0D7KAN9"/>
<proteinExistence type="inferred from homology"/>
<evidence type="ECO:0000313" key="7">
    <source>
        <dbReference type="Proteomes" id="UP000032566"/>
    </source>
</evidence>
<reference evidence="6 7" key="1">
    <citation type="submission" date="2014-12" db="EMBL/GenBank/DDBJ databases">
        <title>Isolation of bacteria from lake water.</title>
        <authorList>
            <person name="Sheng K.-Y."/>
            <person name="Chin P.-S."/>
            <person name="Chan K.-G."/>
            <person name="Tan G.S."/>
        </authorList>
    </citation>
    <scope>NUCLEOTIDE SEQUENCE [LARGE SCALE GENOMIC DNA]</scope>
    <source>
        <strain evidence="6 7">KY4</strain>
    </source>
</reference>
<dbReference type="Pfam" id="PF07804">
    <property type="entry name" value="HipA_C"/>
    <property type="match status" value="1"/>
</dbReference>
<dbReference type="PANTHER" id="PTHR37419:SF1">
    <property type="entry name" value="SERINE_THREONINE-PROTEIN KINASE TOXIN HIPA"/>
    <property type="match status" value="1"/>
</dbReference>
<keyword evidence="7" id="KW-1185">Reference proteome</keyword>
<dbReference type="GO" id="GO:0005829">
    <property type="term" value="C:cytosol"/>
    <property type="evidence" value="ECO:0007669"/>
    <property type="project" value="TreeGrafter"/>
</dbReference>
<dbReference type="RefSeq" id="WP_044397134.1">
    <property type="nucleotide sequence ID" value="NZ_JXYQ01000021.1"/>
</dbReference>
<dbReference type="NCBIfam" id="TIGR03071">
    <property type="entry name" value="couple_hipA"/>
    <property type="match status" value="1"/>
</dbReference>
<evidence type="ECO:0000256" key="3">
    <source>
        <dbReference type="ARBA" id="ARBA00022777"/>
    </source>
</evidence>
<evidence type="ECO:0000313" key="6">
    <source>
        <dbReference type="EMBL" id="KJA11074.1"/>
    </source>
</evidence>
<evidence type="ECO:0000256" key="2">
    <source>
        <dbReference type="ARBA" id="ARBA00022679"/>
    </source>
</evidence>
<sequence>MATQARSRKALGLWMNGHFVGTWSLEAGGDVLQYDSQWVQSPQRRPLSLSLPFTPGNRPHKGDAVRFYFENLLPDSKDIRERVARRYQVGATDAYTLLREVGRDCVGALQILPAGDEQSTDLRVQAEPMSDHAVAQRIRTLAQPGAFGDAGVADDFRISIAGAQEKDALLFWQGRWCRPLGATPTTHIFKLPLGLIGNLQLNMQYSVENEWLCAQLLAAYGLPVAPCEILRFEDLKVLSVQRFDRRVWNDDTLLRLPQEDMCQATGTSPVLKYEADGGPGVDRIMAVLDGSAQRERDRFHFFMAQLLFWLLGATDGHAKNFSLFLRPGESFEMTPLYDVLSVYPLLGEGPGKLSPHRARLAMAVRGKNAHWHLNKILRRHWQAVGTRYGIVSPKGFGVDALIAKVVEHTPTVVHRVQQKLPSGFPEQVAQPIFAGLLQAADRLGRVYE</sequence>
<dbReference type="InterPro" id="IPR052028">
    <property type="entry name" value="HipA_Ser/Thr_kinase"/>
</dbReference>
<comment type="caution">
    <text evidence="6">The sequence shown here is derived from an EMBL/GenBank/DDBJ whole genome shotgun (WGS) entry which is preliminary data.</text>
</comment>
<evidence type="ECO:0000259" key="5">
    <source>
        <dbReference type="Pfam" id="PF13657"/>
    </source>
</evidence>
<feature type="domain" description="HipA N-terminal subdomain 1" evidence="5">
    <location>
        <begin position="13"/>
        <end position="111"/>
    </location>
</feature>
<dbReference type="PATRIC" id="fig|80878.5.peg.1071"/>
<gene>
    <name evidence="6" type="ORF">RP29_07795</name>
</gene>
<keyword evidence="2" id="KW-0808">Transferase</keyword>
<evidence type="ECO:0000259" key="4">
    <source>
        <dbReference type="Pfam" id="PF07804"/>
    </source>
</evidence>
<dbReference type="STRING" id="80878.RP29_07795"/>
<dbReference type="CDD" id="cd17808">
    <property type="entry name" value="HipA_Ec_like"/>
    <property type="match status" value="1"/>
</dbReference>
<dbReference type="PANTHER" id="PTHR37419">
    <property type="entry name" value="SERINE/THREONINE-PROTEIN KINASE TOXIN HIPA"/>
    <property type="match status" value="1"/>
</dbReference>
<keyword evidence="3" id="KW-0418">Kinase</keyword>
<dbReference type="InterPro" id="IPR012893">
    <property type="entry name" value="HipA-like_C"/>
</dbReference>
<dbReference type="EMBL" id="JXYQ01000021">
    <property type="protein sequence ID" value="KJA11074.1"/>
    <property type="molecule type" value="Genomic_DNA"/>
</dbReference>